<dbReference type="GO" id="GO:0006281">
    <property type="term" value="P:DNA repair"/>
    <property type="evidence" value="ECO:0007669"/>
    <property type="project" value="InterPro"/>
</dbReference>
<dbReference type="InterPro" id="IPR043502">
    <property type="entry name" value="DNA/RNA_pol_sf"/>
</dbReference>
<keyword evidence="4" id="KW-1185">Reference proteome</keyword>
<proteinExistence type="predicted"/>
<dbReference type="InterPro" id="IPR050356">
    <property type="entry name" value="SulA_CellDiv_inhibitor"/>
</dbReference>
<dbReference type="RefSeq" id="WP_251810589.1">
    <property type="nucleotide sequence ID" value="NZ_CP101527.1"/>
</dbReference>
<dbReference type="SUPFAM" id="SSF56672">
    <property type="entry name" value="DNA/RNA polymerases"/>
    <property type="match status" value="1"/>
</dbReference>
<dbReference type="EMBL" id="CP101527">
    <property type="protein sequence ID" value="UZW75586.1"/>
    <property type="molecule type" value="Genomic_DNA"/>
</dbReference>
<evidence type="ECO:0000256" key="1">
    <source>
        <dbReference type="ARBA" id="ARBA00022763"/>
    </source>
</evidence>
<evidence type="ECO:0000313" key="4">
    <source>
        <dbReference type="Proteomes" id="UP001164472"/>
    </source>
</evidence>
<organism evidence="3 4">
    <name type="scientific">Alkalimarinus sediminis</name>
    <dbReference type="NCBI Taxonomy" id="1632866"/>
    <lineage>
        <taxon>Bacteria</taxon>
        <taxon>Pseudomonadati</taxon>
        <taxon>Pseudomonadota</taxon>
        <taxon>Gammaproteobacteria</taxon>
        <taxon>Alteromonadales</taxon>
        <taxon>Alteromonadaceae</taxon>
        <taxon>Alkalimarinus</taxon>
    </lineage>
</organism>
<gene>
    <name evidence="3" type="ORF">NNL22_03045</name>
</gene>
<evidence type="ECO:0000259" key="2">
    <source>
        <dbReference type="Pfam" id="PF00817"/>
    </source>
</evidence>
<evidence type="ECO:0000313" key="3">
    <source>
        <dbReference type="EMBL" id="UZW75586.1"/>
    </source>
</evidence>
<accession>A0A9E8HMG1</accession>
<protein>
    <submittedName>
        <fullName evidence="3">DNA polymerase Y family protein</fullName>
    </submittedName>
</protein>
<dbReference type="CDD" id="cd03468">
    <property type="entry name" value="PolY_like"/>
    <property type="match status" value="1"/>
</dbReference>
<dbReference type="InterPro" id="IPR001126">
    <property type="entry name" value="UmuC"/>
</dbReference>
<dbReference type="PANTHER" id="PTHR35369:SF2">
    <property type="entry name" value="BLR3025 PROTEIN"/>
    <property type="match status" value="1"/>
</dbReference>
<dbReference type="Pfam" id="PF00817">
    <property type="entry name" value="IMS"/>
    <property type="match status" value="1"/>
</dbReference>
<sequence length="492" mass="55464">MLWLYLDFPQLPLDHLMRGLESPQPLVVVDGTPPLVKSVNHEAHKSGVAEGMSLSTAYCLLPELNAATYDPIQATITLESLAASAYQYASHITLYPPDGLLLEVGSMLKLFNGLNELWNQLYAEFSNQGFTLYLATAATPIGARLLARNQQGLCSDNESHIATRIAGLTLHQAELPNGTAERCRRMGIKTLQQLISLPLAELTQRFGTELTIYLNKILGKAADPQTPYQRPHSFFRRLDFVTEMEHINGVLFPLQRLLQELSDYLTRYQLATDTLAITLLHREHSSTEIIIRSAQQEHHSEELMLLCRLRLERHTIPAPMLAITLKVDQLTPLDVTSDDFFTEVTHQQSDLRQLMSKLQARLGDHAITQLMVNPEHRPEKAQMLLPTRQLLPAHPLSKKFKKNVSGPGLNTSSSPTDTPAWIAKRPLWLCSTPYPITPHNLQFLTGPERISSGWWDQDAILRDYYTIQFPHGALGWGFRDAKGGWFLQGWFA</sequence>
<reference evidence="3" key="1">
    <citation type="submission" date="2022-07" db="EMBL/GenBank/DDBJ databases">
        <title>Alkalimarinus sp. nov., isolated from gut of a Alitta virens.</title>
        <authorList>
            <person name="Yang A.I."/>
            <person name="Shin N.-R."/>
        </authorList>
    </citation>
    <scope>NUCLEOTIDE SEQUENCE</scope>
    <source>
        <strain evidence="3">FA028</strain>
    </source>
</reference>
<feature type="domain" description="UmuC" evidence="2">
    <location>
        <begin position="24"/>
        <end position="147"/>
    </location>
</feature>
<dbReference type="AlphaFoldDB" id="A0A9E8HMG1"/>
<keyword evidence="1" id="KW-0227">DNA damage</keyword>
<dbReference type="PANTHER" id="PTHR35369">
    <property type="entry name" value="BLR3025 PROTEIN-RELATED"/>
    <property type="match status" value="1"/>
</dbReference>
<name>A0A9E8HMG1_9ALTE</name>
<dbReference type="Proteomes" id="UP001164472">
    <property type="component" value="Chromosome"/>
</dbReference>
<dbReference type="KEGG" id="asem:NNL22_03045"/>